<dbReference type="EMBL" id="KN846975">
    <property type="protein sequence ID" value="KIW75721.1"/>
    <property type="molecule type" value="Genomic_DNA"/>
</dbReference>
<feature type="compositionally biased region" description="Basic and acidic residues" evidence="1">
    <location>
        <begin position="142"/>
        <end position="152"/>
    </location>
</feature>
<name>A0A0D2DDG9_9EURO</name>
<keyword evidence="3" id="KW-1185">Reference proteome</keyword>
<dbReference type="RefSeq" id="XP_013279529.1">
    <property type="nucleotide sequence ID" value="XM_013424075.1"/>
</dbReference>
<evidence type="ECO:0000256" key="1">
    <source>
        <dbReference type="SAM" id="MobiDB-lite"/>
    </source>
</evidence>
<feature type="region of interest" description="Disordered" evidence="1">
    <location>
        <begin position="1"/>
        <end position="46"/>
    </location>
</feature>
<feature type="compositionally biased region" description="Polar residues" evidence="1">
    <location>
        <begin position="326"/>
        <end position="345"/>
    </location>
</feature>
<protein>
    <submittedName>
        <fullName evidence="2">Uncharacterized protein</fullName>
    </submittedName>
</protein>
<evidence type="ECO:0000313" key="2">
    <source>
        <dbReference type="EMBL" id="KIW75721.1"/>
    </source>
</evidence>
<feature type="compositionally biased region" description="Low complexity" evidence="1">
    <location>
        <begin position="246"/>
        <end position="261"/>
    </location>
</feature>
<sequence length="402" mass="42098">MSFSYEPQGWQAPVRQPSWEQPPPPSRSGASSTSQREDGNAFAIQFEEVDRAMDNLLKSGKFYGGGGGGGGGGGQRPMPGGPMRPGVDYGPRMHGGRHPVGDFDPSRPHPGSNLQNFYAAQRHQGRHSDADQMMQAKRRMAAQRERELRNYHQEQQYNRSLLAEMSSNKSDRSMSPSTLSEEGRRELIARQHRALYGGDPAAFVGQVPFSTEDTNRDQGGPVSGNAPGAPRGPSPRTSDPFGGPGQASQGDSGSQGPSAGAEASRAEKATSPSAQSSGFGTFDGSIQASGKVPTPPTGEEPSHSRQISKSTTAPVSGGMGPIGSRPNVQQAPNQSINKRTTSPLPSSLGYGFGSNEQNADRAGSANSNSNAQKESSNSGIGAWGTGSGVWGSNKIGTTSVWG</sequence>
<feature type="region of interest" description="Disordered" evidence="1">
    <location>
        <begin position="58"/>
        <end position="402"/>
    </location>
</feature>
<evidence type="ECO:0000313" key="3">
    <source>
        <dbReference type="Proteomes" id="UP000053029"/>
    </source>
</evidence>
<feature type="compositionally biased region" description="Polar residues" evidence="1">
    <location>
        <begin position="364"/>
        <end position="379"/>
    </location>
</feature>
<feature type="compositionally biased region" description="Polar residues" evidence="1">
    <location>
        <begin position="304"/>
        <end position="314"/>
    </location>
</feature>
<feature type="compositionally biased region" description="Gly residues" evidence="1">
    <location>
        <begin position="62"/>
        <end position="75"/>
    </location>
</feature>
<accession>A0A0D2DDG9</accession>
<dbReference type="VEuPathDB" id="FungiDB:Z517_10464"/>
<reference evidence="2 3" key="1">
    <citation type="submission" date="2015-01" db="EMBL/GenBank/DDBJ databases">
        <title>The Genome Sequence of Fonsecaea pedrosoi CBS 271.37.</title>
        <authorList>
            <consortium name="The Broad Institute Genomics Platform"/>
            <person name="Cuomo C."/>
            <person name="de Hoog S."/>
            <person name="Gorbushina A."/>
            <person name="Stielow B."/>
            <person name="Teixiera M."/>
            <person name="Abouelleil A."/>
            <person name="Chapman S.B."/>
            <person name="Priest M."/>
            <person name="Young S.K."/>
            <person name="Wortman J."/>
            <person name="Nusbaum C."/>
            <person name="Birren B."/>
        </authorList>
    </citation>
    <scope>NUCLEOTIDE SEQUENCE [LARGE SCALE GENOMIC DNA]</scope>
    <source>
        <strain evidence="2 3">CBS 271.37</strain>
    </source>
</reference>
<gene>
    <name evidence="2" type="ORF">Z517_10464</name>
</gene>
<dbReference type="HOGENOM" id="CLU_035426_0_0_1"/>
<organism evidence="2 3">
    <name type="scientific">Fonsecaea pedrosoi CBS 271.37</name>
    <dbReference type="NCBI Taxonomy" id="1442368"/>
    <lineage>
        <taxon>Eukaryota</taxon>
        <taxon>Fungi</taxon>
        <taxon>Dikarya</taxon>
        <taxon>Ascomycota</taxon>
        <taxon>Pezizomycotina</taxon>
        <taxon>Eurotiomycetes</taxon>
        <taxon>Chaetothyriomycetidae</taxon>
        <taxon>Chaetothyriales</taxon>
        <taxon>Herpotrichiellaceae</taxon>
        <taxon>Fonsecaea</taxon>
    </lineage>
</organism>
<dbReference type="Proteomes" id="UP000053029">
    <property type="component" value="Unassembled WGS sequence"/>
</dbReference>
<dbReference type="AlphaFoldDB" id="A0A0D2DDG9"/>
<dbReference type="GeneID" id="25309954"/>
<dbReference type="STRING" id="1442368.A0A0D2DDG9"/>
<dbReference type="OrthoDB" id="5401193at2759"/>
<feature type="compositionally biased region" description="Polar residues" evidence="1">
    <location>
        <begin position="153"/>
        <end position="180"/>
    </location>
</feature>
<feature type="compositionally biased region" description="Polar residues" evidence="1">
    <location>
        <begin position="270"/>
        <end position="288"/>
    </location>
</feature>
<proteinExistence type="predicted"/>